<sequence length="174" mass="20073">MKSTRAFPTPSPETSPYSVTWPKEMPWHSPAIGTGPFIIMFAPGIIEERNRYKAKVTAVKLSLISIPPNNYLNTLNQMNAMGQRNDTALMSLTIIFFDYHISWAMSHITHQCDILMTDIRTEKYLVDCKQSFNPFKIFATENKYISDDTQCELAFRNFKDLEQEVMFGLPLLHQ</sequence>
<accession>A0AAF5RUB3</accession>
<organism evidence="1 2">
    <name type="scientific">Wuchereria bancrofti</name>
    <dbReference type="NCBI Taxonomy" id="6293"/>
    <lineage>
        <taxon>Eukaryota</taxon>
        <taxon>Metazoa</taxon>
        <taxon>Ecdysozoa</taxon>
        <taxon>Nematoda</taxon>
        <taxon>Chromadorea</taxon>
        <taxon>Rhabditida</taxon>
        <taxon>Spirurina</taxon>
        <taxon>Spiruromorpha</taxon>
        <taxon>Filarioidea</taxon>
        <taxon>Onchocercidae</taxon>
        <taxon>Wuchereria</taxon>
    </lineage>
</organism>
<protein>
    <submittedName>
        <fullName evidence="2">Uncharacterized protein</fullName>
    </submittedName>
</protein>
<dbReference type="AlphaFoldDB" id="A0AAF5RUB3"/>
<proteinExistence type="predicted"/>
<reference evidence="2" key="3">
    <citation type="submission" date="2024-02" db="UniProtKB">
        <authorList>
            <consortium name="WormBaseParasite"/>
        </authorList>
    </citation>
    <scope>IDENTIFICATION</scope>
    <source>
        <strain evidence="2">pt0022</strain>
    </source>
</reference>
<reference evidence="1" key="1">
    <citation type="submission" date="2015-03" db="EMBL/GenBank/DDBJ databases">
        <title>Wuchereria bancrofti Genome Sequencing Papua New Guinea Strain.</title>
        <authorList>
            <person name="Small S.T."/>
            <person name="Serre D."/>
            <person name="Zimmerman P.A."/>
        </authorList>
    </citation>
    <scope>NUCLEOTIDE SEQUENCE [LARGE SCALE GENOMIC DNA]</scope>
    <source>
        <strain evidence="1">pt0022</strain>
    </source>
</reference>
<reference evidence="1" key="2">
    <citation type="journal article" date="2016" name="Mol. Ecol.">
        <title>Population genomics of the filarial nematode parasite Wuchereria bancrofti from mosquitoes.</title>
        <authorList>
            <person name="Small S.T."/>
            <person name="Reimer L.J."/>
            <person name="Tisch D.J."/>
            <person name="King C.L."/>
            <person name="Christensen B.M."/>
            <person name="Siba P.M."/>
            <person name="Kazura J.W."/>
            <person name="Serre D."/>
            <person name="Zimmerman P.A."/>
        </authorList>
    </citation>
    <scope>NUCLEOTIDE SEQUENCE</scope>
    <source>
        <strain evidence="1">pt0022</strain>
    </source>
</reference>
<dbReference type="Proteomes" id="UP000093561">
    <property type="component" value="Unassembled WGS sequence"/>
</dbReference>
<evidence type="ECO:0000313" key="1">
    <source>
        <dbReference type="Proteomes" id="UP000093561"/>
    </source>
</evidence>
<name>A0AAF5RUB3_WUCBA</name>
<dbReference type="WBParaSite" id="mrna-Wban_03000">
    <property type="protein sequence ID" value="mrna-Wban_03000"/>
    <property type="gene ID" value="Wban_03000"/>
</dbReference>
<evidence type="ECO:0000313" key="2">
    <source>
        <dbReference type="WBParaSite" id="mrna-Wban_03000"/>
    </source>
</evidence>